<dbReference type="eggNOG" id="COG0604">
    <property type="taxonomic scope" value="Bacteria"/>
</dbReference>
<dbReference type="PANTHER" id="PTHR43677:SF1">
    <property type="entry name" value="ACRYLYL-COA REDUCTASE ACUI-RELATED"/>
    <property type="match status" value="1"/>
</dbReference>
<feature type="domain" description="Enoyl reductase (ER)" evidence="1">
    <location>
        <begin position="15"/>
        <end position="330"/>
    </location>
</feature>
<dbReference type="OrthoDB" id="9782155at2"/>
<dbReference type="InterPro" id="IPR051397">
    <property type="entry name" value="Zn-ADH-like_protein"/>
</dbReference>
<dbReference type="Proteomes" id="UP000184758">
    <property type="component" value="Unassembled WGS sequence"/>
</dbReference>
<accession>A0A1N6EK55</accession>
<dbReference type="Gene3D" id="3.40.50.720">
    <property type="entry name" value="NAD(P)-binding Rossmann-like Domain"/>
    <property type="match status" value="1"/>
</dbReference>
<dbReference type="InterPro" id="IPR013149">
    <property type="entry name" value="ADH-like_C"/>
</dbReference>
<dbReference type="RefSeq" id="WP_034546399.1">
    <property type="nucleotide sequence ID" value="NZ_FSRN01000001.1"/>
</dbReference>
<dbReference type="InterPro" id="IPR011032">
    <property type="entry name" value="GroES-like_sf"/>
</dbReference>
<evidence type="ECO:0000313" key="2">
    <source>
        <dbReference type="EMBL" id="SIN83416.1"/>
    </source>
</evidence>
<dbReference type="PANTHER" id="PTHR43677">
    <property type="entry name" value="SHORT-CHAIN DEHYDROGENASE/REDUCTASE"/>
    <property type="match status" value="1"/>
</dbReference>
<dbReference type="EMBL" id="FSRN01000001">
    <property type="protein sequence ID" value="SIN83416.1"/>
    <property type="molecule type" value="Genomic_DNA"/>
</dbReference>
<dbReference type="InterPro" id="IPR036291">
    <property type="entry name" value="NAD(P)-bd_dom_sf"/>
</dbReference>
<protein>
    <submittedName>
        <fullName evidence="2">Putative quinone oxidoreductase, YhdH/YhfP family</fullName>
    </submittedName>
</protein>
<dbReference type="GO" id="GO:0043957">
    <property type="term" value="F:acryloyl-CoA reductase (NADPH) activity"/>
    <property type="evidence" value="ECO:0007669"/>
    <property type="project" value="TreeGrafter"/>
</dbReference>
<evidence type="ECO:0000313" key="3">
    <source>
        <dbReference type="Proteomes" id="UP000184758"/>
    </source>
</evidence>
<dbReference type="Pfam" id="PF08240">
    <property type="entry name" value="ADH_N"/>
    <property type="match status" value="1"/>
</dbReference>
<organism evidence="2 3">
    <name type="scientific">Carnobacterium alterfunditum</name>
    <dbReference type="NCBI Taxonomy" id="28230"/>
    <lineage>
        <taxon>Bacteria</taxon>
        <taxon>Bacillati</taxon>
        <taxon>Bacillota</taxon>
        <taxon>Bacilli</taxon>
        <taxon>Lactobacillales</taxon>
        <taxon>Carnobacteriaceae</taxon>
        <taxon>Carnobacterium</taxon>
    </lineage>
</organism>
<dbReference type="SUPFAM" id="SSF51735">
    <property type="entry name" value="NAD(P)-binding Rossmann-fold domains"/>
    <property type="match status" value="1"/>
</dbReference>
<dbReference type="InterPro" id="IPR020843">
    <property type="entry name" value="ER"/>
</dbReference>
<keyword evidence="3" id="KW-1185">Reference proteome</keyword>
<dbReference type="AlphaFoldDB" id="A0A1N6EK55"/>
<dbReference type="Pfam" id="PF00107">
    <property type="entry name" value="ADH_zinc_N"/>
    <property type="match status" value="1"/>
</dbReference>
<dbReference type="NCBIfam" id="TIGR02823">
    <property type="entry name" value="oxido_YhdH"/>
    <property type="match status" value="1"/>
</dbReference>
<evidence type="ECO:0000259" key="1">
    <source>
        <dbReference type="SMART" id="SM00829"/>
    </source>
</evidence>
<name>A0A1N6EK55_9LACT</name>
<dbReference type="InterPro" id="IPR013154">
    <property type="entry name" value="ADH-like_N"/>
</dbReference>
<sequence>MNNFKALWADVNEAGEVVTEVKVLSKNDLPPGEVLIKVHYSSVNYKDALAATNSKSGVIRSYPIVLGIDLSGEVVESTTEDHPIGESVIVTSYGLGINHFGGFSEYVRVPKEWVVKLPQGLSLKEAMIIGTAGFTAGQSVQALEKNGLETNMLPVLVRGATGGVGSMAIQMLSKLGYSVEAESRKKIAQQDYLIAIGANRVIHPDEAHLEKRKPLAKQRWQAVIDPVGGEYLSDYLAQLALNGAVALSGNAGGVKFESTVLPFILRGIGIYGINSVDFELTKRMALWDRLATDMKPEQLERMIDHQVTLEELPESFSKIIAGKMKGRILVKIIA</sequence>
<dbReference type="SMART" id="SM00829">
    <property type="entry name" value="PKS_ER"/>
    <property type="match status" value="1"/>
</dbReference>
<dbReference type="CDD" id="cd05280">
    <property type="entry name" value="MDR_yhdh_yhfp"/>
    <property type="match status" value="1"/>
</dbReference>
<dbReference type="InterPro" id="IPR014188">
    <property type="entry name" value="Acrylyl-CoA_reductase_AcuI"/>
</dbReference>
<dbReference type="SUPFAM" id="SSF50129">
    <property type="entry name" value="GroES-like"/>
    <property type="match status" value="1"/>
</dbReference>
<proteinExistence type="predicted"/>
<dbReference type="Gene3D" id="3.90.180.10">
    <property type="entry name" value="Medium-chain alcohol dehydrogenases, catalytic domain"/>
    <property type="match status" value="1"/>
</dbReference>
<dbReference type="STRING" id="28230.SAMN05878443_0041"/>
<reference evidence="3" key="1">
    <citation type="submission" date="2016-11" db="EMBL/GenBank/DDBJ databases">
        <authorList>
            <person name="Varghese N."/>
            <person name="Submissions S."/>
        </authorList>
    </citation>
    <scope>NUCLEOTIDE SEQUENCE [LARGE SCALE GENOMIC DNA]</scope>
    <source>
        <strain evidence="3">313</strain>
    </source>
</reference>
<gene>
    <name evidence="2" type="ORF">SAMN05878443_0041</name>
</gene>